<reference evidence="1" key="1">
    <citation type="journal article" date="2014" name="Int. J. Syst. Evol. Microbiol.">
        <title>Complete genome sequence of Corynebacterium casei LMG S-19264T (=DSM 44701T), isolated from a smear-ripened cheese.</title>
        <authorList>
            <consortium name="US DOE Joint Genome Institute (JGI-PGF)"/>
            <person name="Walter F."/>
            <person name="Albersmeier A."/>
            <person name="Kalinowski J."/>
            <person name="Ruckert C."/>
        </authorList>
    </citation>
    <scope>NUCLEOTIDE SEQUENCE</scope>
    <source>
        <strain evidence="1">CGMCC 4.7299</strain>
    </source>
</reference>
<dbReference type="InterPro" id="IPR011335">
    <property type="entry name" value="Restrct_endonuc-II-like"/>
</dbReference>
<dbReference type="Proteomes" id="UP000656042">
    <property type="component" value="Unassembled WGS sequence"/>
</dbReference>
<dbReference type="GO" id="GO:0009036">
    <property type="term" value="F:type II site-specific deoxyribonuclease activity"/>
    <property type="evidence" value="ECO:0007669"/>
    <property type="project" value="InterPro"/>
</dbReference>
<evidence type="ECO:0000313" key="1">
    <source>
        <dbReference type="EMBL" id="GGK94350.1"/>
    </source>
</evidence>
<dbReference type="InterPro" id="IPR037083">
    <property type="entry name" value="NgoMIV_sf"/>
</dbReference>
<protein>
    <recommendedName>
        <fullName evidence="3">NgoMIV restriction enzyme</fullName>
    </recommendedName>
</protein>
<evidence type="ECO:0000313" key="2">
    <source>
        <dbReference type="Proteomes" id="UP000656042"/>
    </source>
</evidence>
<evidence type="ECO:0008006" key="3">
    <source>
        <dbReference type="Google" id="ProtNLM"/>
    </source>
</evidence>
<proteinExistence type="predicted"/>
<dbReference type="SUPFAM" id="SSF52980">
    <property type="entry name" value="Restriction endonuclease-like"/>
    <property type="match status" value="1"/>
</dbReference>
<dbReference type="Gene3D" id="3.40.50.10010">
    <property type="entry name" value="Type-2 restriction enzyme NgoMIV"/>
    <property type="match status" value="1"/>
</dbReference>
<keyword evidence="2" id="KW-1185">Reference proteome</keyword>
<organism evidence="1 2">
    <name type="scientific">Mangrovihabitans endophyticus</name>
    <dbReference type="NCBI Taxonomy" id="1751298"/>
    <lineage>
        <taxon>Bacteria</taxon>
        <taxon>Bacillati</taxon>
        <taxon>Actinomycetota</taxon>
        <taxon>Actinomycetes</taxon>
        <taxon>Micromonosporales</taxon>
        <taxon>Micromonosporaceae</taxon>
        <taxon>Mangrovihabitans</taxon>
    </lineage>
</organism>
<reference evidence="1" key="2">
    <citation type="submission" date="2020-09" db="EMBL/GenBank/DDBJ databases">
        <authorList>
            <person name="Sun Q."/>
            <person name="Zhou Y."/>
        </authorList>
    </citation>
    <scope>NUCLEOTIDE SEQUENCE</scope>
    <source>
        <strain evidence="1">CGMCC 4.7299</strain>
    </source>
</reference>
<name>A0A8J3C1A0_9ACTN</name>
<accession>A0A8J3C1A0</accession>
<dbReference type="InterPro" id="IPR015105">
    <property type="entry name" value="NgoMIV"/>
</dbReference>
<dbReference type="EMBL" id="BMMX01000011">
    <property type="protein sequence ID" value="GGK94350.1"/>
    <property type="molecule type" value="Genomic_DNA"/>
</dbReference>
<gene>
    <name evidence="1" type="ORF">GCM10012284_30490</name>
</gene>
<dbReference type="GO" id="GO:0009307">
    <property type="term" value="P:DNA restriction-modification system"/>
    <property type="evidence" value="ECO:0007669"/>
    <property type="project" value="InterPro"/>
</dbReference>
<dbReference type="RefSeq" id="WP_189079851.1">
    <property type="nucleotide sequence ID" value="NZ_BMMX01000011.1"/>
</dbReference>
<comment type="caution">
    <text evidence="1">The sequence shown here is derived from an EMBL/GenBank/DDBJ whole genome shotgun (WGS) entry which is preliminary data.</text>
</comment>
<dbReference type="AlphaFoldDB" id="A0A8J3C1A0"/>
<dbReference type="Pfam" id="PF09015">
    <property type="entry name" value="NgoMIV_restric"/>
    <property type="match status" value="1"/>
</dbReference>
<sequence length="293" mass="32601">MPAPFVKRLCGYRTGGNPNTSDNSDALSKELGHALFEAIGVPPNQVGPSDVGTEMEAGIRRHLHSLRPDLRIQDSPSAAEFEQYRHLTVFPRFRRDRSDTAAHLAPVAAAVAAMSPSNNRENLQRLLEEASQRLRAQDDLSLELLLQMPEEALLNIDVTVADLRPGSPSRLHIALSSKWSLRTDRAQDCVSQGAKLVAQRRGRMPHFAVVTMEPRPSMLKILGDGSGSVDCIYHLDLPALEQAMETLVDLPRRRGRKWAPMQTFRRLIAQRRLLDYDELLEELAGLPPGEAAR</sequence>